<dbReference type="EMBL" id="ML977498">
    <property type="protein sequence ID" value="KAF2134103.1"/>
    <property type="molecule type" value="Genomic_DNA"/>
</dbReference>
<dbReference type="AlphaFoldDB" id="A0A6A6ASC0"/>
<dbReference type="GeneID" id="54412504"/>
<feature type="compositionally biased region" description="Basic and acidic residues" evidence="1">
    <location>
        <begin position="462"/>
        <end position="477"/>
    </location>
</feature>
<accession>A0A6A6ASC0</accession>
<sequence>MSHMFKRSKSHSTLWDDADTIRSNVTTGSSELPFPRDLKSVTKAVHVTRPLRLPQVDASQDEVRYFLYTLLTHKELGLYKNGPQWILETVMSWRGDGSVLRDMSVVELEMLCPMKAGHAALDPSKNKLEIMAPIRIRNQIGHTISTIVKSKLAKEQLPRKVRDGWEANMNLPSLNRSRATVPEPASTPQWQRSAQDYSLGQIASGCSSSIRSPVSQAHWDSGTYHAVSLPDQMMTSPCQFTTASLYENGSPGVTHSTPALSSVVSIRSMNASQGSTIGASPRSTSTLQTSPPGSEDEFSPNSKHAQPQSRGALLPLDSIRPPVTAMTSSDLNENHKGPGRYRAQSFDLPQDPRQHNTRYTQPRRSSNLRYEFQNMAEEPQRPNYPKYNTTGHIYQTIGGDGSSTFSSPRLVPSYESPHSSRFARVSAQQQSFQLQGDTNSGSEVQGLASQNFQKPGRQRQSQRHDSAIIDDSLDSRRFSSNKTNQQFYRREPQQSTQAHTLASRQGHAGSGYKLPQASQPSPQVDHQISQRMQASCWSADTQVKTNTLKTQDSCDTMTNRNTPSTSEAAQTARKAASNTSMNTVVSADSVVTIRSAEKRSIAKRLTERFHWRERSRVPQVATYTSPSRPVNSCKADANTLEQADFIRFKARTSQARTDVVEREMARNGLIKNANAYASEPALYERAKMHSMMPERRSNLRDSLRPLIRYVDPITGQPRHTLVETIEEKEFLDGKTQRGLDNTDWKGHHSS</sequence>
<organism evidence="2 3">
    <name type="scientific">Dothidotthia symphoricarpi CBS 119687</name>
    <dbReference type="NCBI Taxonomy" id="1392245"/>
    <lineage>
        <taxon>Eukaryota</taxon>
        <taxon>Fungi</taxon>
        <taxon>Dikarya</taxon>
        <taxon>Ascomycota</taxon>
        <taxon>Pezizomycotina</taxon>
        <taxon>Dothideomycetes</taxon>
        <taxon>Pleosporomycetidae</taxon>
        <taxon>Pleosporales</taxon>
        <taxon>Dothidotthiaceae</taxon>
        <taxon>Dothidotthia</taxon>
    </lineage>
</organism>
<feature type="compositionally biased region" description="Polar residues" evidence="1">
    <location>
        <begin position="426"/>
        <end position="453"/>
    </location>
</feature>
<evidence type="ECO:0000313" key="3">
    <source>
        <dbReference type="Proteomes" id="UP000799771"/>
    </source>
</evidence>
<dbReference type="OrthoDB" id="3946303at2759"/>
<evidence type="ECO:0000256" key="1">
    <source>
        <dbReference type="SAM" id="MobiDB-lite"/>
    </source>
</evidence>
<feature type="compositionally biased region" description="Polar residues" evidence="1">
    <location>
        <begin position="478"/>
        <end position="503"/>
    </location>
</feature>
<feature type="region of interest" description="Disordered" evidence="1">
    <location>
        <begin position="729"/>
        <end position="750"/>
    </location>
</feature>
<name>A0A6A6ASC0_9PLEO</name>
<reference evidence="2" key="1">
    <citation type="journal article" date="2020" name="Stud. Mycol.">
        <title>101 Dothideomycetes genomes: a test case for predicting lifestyles and emergence of pathogens.</title>
        <authorList>
            <person name="Haridas S."/>
            <person name="Albert R."/>
            <person name="Binder M."/>
            <person name="Bloem J."/>
            <person name="Labutti K."/>
            <person name="Salamov A."/>
            <person name="Andreopoulos B."/>
            <person name="Baker S."/>
            <person name="Barry K."/>
            <person name="Bills G."/>
            <person name="Bluhm B."/>
            <person name="Cannon C."/>
            <person name="Castanera R."/>
            <person name="Culley D."/>
            <person name="Daum C."/>
            <person name="Ezra D."/>
            <person name="Gonzalez J."/>
            <person name="Henrissat B."/>
            <person name="Kuo A."/>
            <person name="Liang C."/>
            <person name="Lipzen A."/>
            <person name="Lutzoni F."/>
            <person name="Magnuson J."/>
            <person name="Mondo S."/>
            <person name="Nolan M."/>
            <person name="Ohm R."/>
            <person name="Pangilinan J."/>
            <person name="Park H.-J."/>
            <person name="Ramirez L."/>
            <person name="Alfaro M."/>
            <person name="Sun H."/>
            <person name="Tritt A."/>
            <person name="Yoshinaga Y."/>
            <person name="Zwiers L.-H."/>
            <person name="Turgeon B."/>
            <person name="Goodwin S."/>
            <person name="Spatafora J."/>
            <person name="Crous P."/>
            <person name="Grigoriev I."/>
        </authorList>
    </citation>
    <scope>NUCLEOTIDE SEQUENCE</scope>
    <source>
        <strain evidence="2">CBS 119687</strain>
    </source>
</reference>
<dbReference type="RefSeq" id="XP_033528490.1">
    <property type="nucleotide sequence ID" value="XM_033672072.1"/>
</dbReference>
<feature type="compositionally biased region" description="Polar residues" evidence="1">
    <location>
        <begin position="272"/>
        <end position="292"/>
    </location>
</feature>
<feature type="compositionally biased region" description="Polar residues" evidence="1">
    <location>
        <begin position="357"/>
        <end position="368"/>
    </location>
</feature>
<protein>
    <submittedName>
        <fullName evidence="2">Uncharacterized protein</fullName>
    </submittedName>
</protein>
<evidence type="ECO:0000313" key="2">
    <source>
        <dbReference type="EMBL" id="KAF2134103.1"/>
    </source>
</evidence>
<proteinExistence type="predicted"/>
<keyword evidence="3" id="KW-1185">Reference proteome</keyword>
<feature type="region of interest" description="Disordered" evidence="1">
    <location>
        <begin position="272"/>
        <end position="531"/>
    </location>
</feature>
<gene>
    <name evidence="2" type="ORF">P153DRAFT_409508</name>
</gene>
<dbReference type="Proteomes" id="UP000799771">
    <property type="component" value="Unassembled WGS sequence"/>
</dbReference>
<feature type="compositionally biased region" description="Polar residues" evidence="1">
    <location>
        <begin position="299"/>
        <end position="309"/>
    </location>
</feature>
<feature type="compositionally biased region" description="Polar residues" evidence="1">
    <location>
        <begin position="516"/>
        <end position="531"/>
    </location>
</feature>